<dbReference type="NCBIfam" id="TIGR00007">
    <property type="entry name" value="1-(5-phosphoribosyl)-5-[(5-phosphoribosylamino)methylideneamino]imidazole-4-carboxamide isomerase"/>
    <property type="match status" value="1"/>
</dbReference>
<dbReference type="GO" id="GO:0000162">
    <property type="term" value="P:L-tryptophan biosynthetic process"/>
    <property type="evidence" value="ECO:0007669"/>
    <property type="project" value="TreeGrafter"/>
</dbReference>
<dbReference type="PANTHER" id="PTHR43090">
    <property type="entry name" value="1-(5-PHOSPHORIBOSYL)-5-[(5-PHOSPHORIBOSYLAMINO)METHYLIDENEAMINO] IMIDAZOLE-4-CARBOXAMIDE ISOMERASE"/>
    <property type="match status" value="1"/>
</dbReference>
<evidence type="ECO:0000313" key="13">
    <source>
        <dbReference type="Proteomes" id="UP000032800"/>
    </source>
</evidence>
<accession>A0A8D9N8B6</accession>
<feature type="active site" description="Proton acceptor" evidence="9">
    <location>
        <position position="8"/>
    </location>
</feature>
<evidence type="ECO:0000256" key="11">
    <source>
        <dbReference type="RuleBase" id="RU003658"/>
    </source>
</evidence>
<evidence type="ECO:0000313" key="12">
    <source>
        <dbReference type="EMBL" id="CEI58874.1"/>
    </source>
</evidence>
<dbReference type="PANTHER" id="PTHR43090:SF2">
    <property type="entry name" value="1-(5-PHOSPHORIBOSYL)-5-[(5-PHOSPHORIBOSYLAMINO)METHYLIDENEAMINO] IMIDAZOLE-4-CARBOXAMIDE ISOMERASE"/>
    <property type="match status" value="1"/>
</dbReference>
<dbReference type="KEGG" id="plc:PAD_310"/>
<comment type="subcellular location">
    <subcellularLocation>
        <location evidence="2 9 11">Cytoplasm</location>
    </subcellularLocation>
</comment>
<feature type="active site" description="Proton donor" evidence="9">
    <location>
        <position position="129"/>
    </location>
</feature>
<dbReference type="AlphaFoldDB" id="A0A8D9N8B6"/>
<dbReference type="GO" id="GO:0003949">
    <property type="term" value="F:1-(5-phosphoribosyl)-5-[(5-phosphoribosylamino)methylideneamino]imidazole-4-carboxamide isomerase activity"/>
    <property type="evidence" value="ECO:0007669"/>
    <property type="project" value="UniProtKB-UniRule"/>
</dbReference>
<dbReference type="HAMAP" id="MF_01014">
    <property type="entry name" value="HisA"/>
    <property type="match status" value="1"/>
</dbReference>
<dbReference type="InterPro" id="IPR006062">
    <property type="entry name" value="His_biosynth"/>
</dbReference>
<comment type="similarity">
    <text evidence="4 9 10">Belongs to the HisA/HisF family.</text>
</comment>
<dbReference type="InterPro" id="IPR023016">
    <property type="entry name" value="HisA/PriA"/>
</dbReference>
<keyword evidence="6 9" id="KW-0028">Amino-acid biosynthesis</keyword>
<evidence type="ECO:0000256" key="1">
    <source>
        <dbReference type="ARBA" id="ARBA00000901"/>
    </source>
</evidence>
<keyword evidence="7 9" id="KW-0368">Histidine biosynthesis</keyword>
<gene>
    <name evidence="9 12" type="primary">hisA</name>
    <name evidence="12" type="ORF">PAD_310</name>
</gene>
<organism evidence="12 13">
    <name type="scientific">Candidatus Portiera aleyrodidarum</name>
    <name type="common">primary endosymbiont of Bemisia tabaci</name>
    <dbReference type="NCBI Taxonomy" id="91844"/>
    <lineage>
        <taxon>Bacteria</taxon>
        <taxon>Pseudomonadati</taxon>
        <taxon>Pseudomonadota</taxon>
        <taxon>Gammaproteobacteria</taxon>
        <taxon>Candidatus Johnevansiales</taxon>
        <taxon>Candidatus Johnevansiaceae</taxon>
        <taxon>Candidatus Portiera</taxon>
    </lineage>
</organism>
<evidence type="ECO:0000256" key="6">
    <source>
        <dbReference type="ARBA" id="ARBA00022605"/>
    </source>
</evidence>
<dbReference type="EMBL" id="LN649255">
    <property type="protein sequence ID" value="CEI58874.1"/>
    <property type="molecule type" value="Genomic_DNA"/>
</dbReference>
<dbReference type="CDD" id="cd04732">
    <property type="entry name" value="HisA"/>
    <property type="match status" value="1"/>
</dbReference>
<comment type="pathway">
    <text evidence="3 9 11">Amino-acid biosynthesis; L-histidine biosynthesis; L-histidine from 5-phospho-alpha-D-ribose 1-diphosphate: step 4/9.</text>
</comment>
<evidence type="ECO:0000256" key="3">
    <source>
        <dbReference type="ARBA" id="ARBA00005133"/>
    </source>
</evidence>
<evidence type="ECO:0000256" key="10">
    <source>
        <dbReference type="RuleBase" id="RU003657"/>
    </source>
</evidence>
<evidence type="ECO:0000256" key="8">
    <source>
        <dbReference type="ARBA" id="ARBA00023235"/>
    </source>
</evidence>
<evidence type="ECO:0000256" key="5">
    <source>
        <dbReference type="ARBA" id="ARBA00022490"/>
    </source>
</evidence>
<sequence length="242" mass="27055">MLIIPAIDLKNGRCVRLKQGRMYQVTDYGNPLNIIKDFVTLGIKRLHIIDLNGAVLGEPVNLYIIKKIVKIFPKLIIQLGGGIRNSDTIKKSLDIGIKYIIIGTLAIKKPNKIYKICKKFGKHIILSIDSYNGYVALDGWKKLSNIKSIDLAKKFSNCGISSIIYTDISRDGMMQGLNIKNTINLAKIVNLPIIASGGLSNIFDITYLKKYNKNIILGTIIGRAFYEGKIDLYKAQLLINKI</sequence>
<dbReference type="RefSeq" id="WP_219848693.1">
    <property type="nucleotide sequence ID" value="NZ_LN649255.1"/>
</dbReference>
<dbReference type="UniPathway" id="UPA00031">
    <property type="reaction ID" value="UER00009"/>
</dbReference>
<comment type="catalytic activity">
    <reaction evidence="1 9 11">
        <text>1-(5-phospho-beta-D-ribosyl)-5-[(5-phospho-beta-D-ribosylamino)methylideneamino]imidazole-4-carboxamide = 5-[(5-phospho-1-deoxy-D-ribulos-1-ylimino)methylamino]-1-(5-phospho-beta-D-ribosyl)imidazole-4-carboxamide</text>
        <dbReference type="Rhea" id="RHEA:15469"/>
        <dbReference type="ChEBI" id="CHEBI:58435"/>
        <dbReference type="ChEBI" id="CHEBI:58525"/>
        <dbReference type="EC" id="5.3.1.16"/>
    </reaction>
</comment>
<dbReference type="SUPFAM" id="SSF51366">
    <property type="entry name" value="Ribulose-phoshate binding barrel"/>
    <property type="match status" value="1"/>
</dbReference>
<reference evidence="12 13" key="1">
    <citation type="journal article" date="2015" name="Genome Biol. Evol.">
        <title>Genome evolution in the primary endosymbiont of whiteflies sheds light on their divergence.</title>
        <authorList>
            <person name="Santos-Garcia D."/>
            <person name="Vargas-Chavez C."/>
            <person name="Moya A."/>
            <person name="Latorre A."/>
            <person name="Silva"/>
            <person name="F J."/>
        </authorList>
    </citation>
    <scope>NUCLEOTIDE SEQUENCE [LARGE SCALE GENOMIC DNA]</scope>
    <source>
        <strain evidence="13">AD-VLC</strain>
    </source>
</reference>
<dbReference type="Proteomes" id="UP000032800">
    <property type="component" value="Chromosome I"/>
</dbReference>
<dbReference type="Pfam" id="PF00977">
    <property type="entry name" value="His_biosynth"/>
    <property type="match status" value="1"/>
</dbReference>
<dbReference type="GO" id="GO:0000105">
    <property type="term" value="P:L-histidine biosynthetic process"/>
    <property type="evidence" value="ECO:0007669"/>
    <property type="project" value="UniProtKB-UniRule"/>
</dbReference>
<evidence type="ECO:0000256" key="2">
    <source>
        <dbReference type="ARBA" id="ARBA00004496"/>
    </source>
</evidence>
<dbReference type="Gene3D" id="3.20.20.70">
    <property type="entry name" value="Aldolase class I"/>
    <property type="match status" value="1"/>
</dbReference>
<name>A0A8D9N8B6_9GAMM</name>
<evidence type="ECO:0000256" key="7">
    <source>
        <dbReference type="ARBA" id="ARBA00023102"/>
    </source>
</evidence>
<evidence type="ECO:0000256" key="4">
    <source>
        <dbReference type="ARBA" id="ARBA00009667"/>
    </source>
</evidence>
<dbReference type="GO" id="GO:0005737">
    <property type="term" value="C:cytoplasm"/>
    <property type="evidence" value="ECO:0007669"/>
    <property type="project" value="UniProtKB-SubCell"/>
</dbReference>
<keyword evidence="8 9" id="KW-0413">Isomerase</keyword>
<dbReference type="InterPro" id="IPR044524">
    <property type="entry name" value="Isoase_HisA-like"/>
</dbReference>
<proteinExistence type="inferred from homology"/>
<dbReference type="InterPro" id="IPR006063">
    <property type="entry name" value="HisA_bact_arch"/>
</dbReference>
<keyword evidence="5 9" id="KW-0963">Cytoplasm</keyword>
<protein>
    <recommendedName>
        <fullName evidence="9 11">1-(5-phosphoribosyl)-5-[(5-phosphoribosylamino)methylideneamino] imidazole-4-carboxamide isomerase</fullName>
        <ecNumber evidence="9 11">5.3.1.16</ecNumber>
    </recommendedName>
    <alternativeName>
        <fullName evidence="9">Phosphoribosylformimino-5-aminoimidazole carboxamide ribotide isomerase</fullName>
    </alternativeName>
</protein>
<dbReference type="InterPro" id="IPR013785">
    <property type="entry name" value="Aldolase_TIM"/>
</dbReference>
<dbReference type="EC" id="5.3.1.16" evidence="9 11"/>
<dbReference type="FunFam" id="3.20.20.70:FF:000009">
    <property type="entry name" value="1-(5-phosphoribosyl)-5-[(5-phosphoribosylamino)methylideneamino] imidazole-4-carboxamide isomerase"/>
    <property type="match status" value="1"/>
</dbReference>
<dbReference type="InterPro" id="IPR011060">
    <property type="entry name" value="RibuloseP-bd_barrel"/>
</dbReference>
<evidence type="ECO:0000256" key="9">
    <source>
        <dbReference type="HAMAP-Rule" id="MF_01014"/>
    </source>
</evidence>